<evidence type="ECO:0000313" key="2">
    <source>
        <dbReference type="EMBL" id="GFT37415.1"/>
    </source>
</evidence>
<dbReference type="Proteomes" id="UP000887013">
    <property type="component" value="Unassembled WGS sequence"/>
</dbReference>
<proteinExistence type="predicted"/>
<name>A0A8X6NWS6_NEPPI</name>
<evidence type="ECO:0000256" key="1">
    <source>
        <dbReference type="SAM" id="MobiDB-lite"/>
    </source>
</evidence>
<comment type="caution">
    <text evidence="2">The sequence shown here is derived from an EMBL/GenBank/DDBJ whole genome shotgun (WGS) entry which is preliminary data.</text>
</comment>
<organism evidence="2 3">
    <name type="scientific">Nephila pilipes</name>
    <name type="common">Giant wood spider</name>
    <name type="synonym">Nephila maculata</name>
    <dbReference type="NCBI Taxonomy" id="299642"/>
    <lineage>
        <taxon>Eukaryota</taxon>
        <taxon>Metazoa</taxon>
        <taxon>Ecdysozoa</taxon>
        <taxon>Arthropoda</taxon>
        <taxon>Chelicerata</taxon>
        <taxon>Arachnida</taxon>
        <taxon>Araneae</taxon>
        <taxon>Araneomorphae</taxon>
        <taxon>Entelegynae</taxon>
        <taxon>Araneoidea</taxon>
        <taxon>Nephilidae</taxon>
        <taxon>Nephila</taxon>
    </lineage>
</organism>
<sequence>METNNDQQNEMDYNEDSRSTISSISAKSNDTKSPCKRKQKVELQIRNLAELRERFGSRLARNFSIHKDCEHPDYKGALYVIRIQDKELGKFLI</sequence>
<keyword evidence="3" id="KW-1185">Reference proteome</keyword>
<feature type="compositionally biased region" description="Low complexity" evidence="1">
    <location>
        <begin position="19"/>
        <end position="28"/>
    </location>
</feature>
<feature type="region of interest" description="Disordered" evidence="1">
    <location>
        <begin position="1"/>
        <end position="38"/>
    </location>
</feature>
<gene>
    <name evidence="2" type="ORF">NPIL_67221</name>
</gene>
<accession>A0A8X6NWS6</accession>
<reference evidence="2" key="1">
    <citation type="submission" date="2020-08" db="EMBL/GenBank/DDBJ databases">
        <title>Multicomponent nature underlies the extraordinary mechanical properties of spider dragline silk.</title>
        <authorList>
            <person name="Kono N."/>
            <person name="Nakamura H."/>
            <person name="Mori M."/>
            <person name="Yoshida Y."/>
            <person name="Ohtoshi R."/>
            <person name="Malay A.D."/>
            <person name="Moran D.A.P."/>
            <person name="Tomita M."/>
            <person name="Numata K."/>
            <person name="Arakawa K."/>
        </authorList>
    </citation>
    <scope>NUCLEOTIDE SEQUENCE</scope>
</reference>
<evidence type="ECO:0000313" key="3">
    <source>
        <dbReference type="Proteomes" id="UP000887013"/>
    </source>
</evidence>
<feature type="compositionally biased region" description="Polar residues" evidence="1">
    <location>
        <begin position="1"/>
        <end position="11"/>
    </location>
</feature>
<protein>
    <submittedName>
        <fullName evidence="2">Uncharacterized protein</fullName>
    </submittedName>
</protein>
<dbReference type="EMBL" id="BMAW01109209">
    <property type="protein sequence ID" value="GFT37415.1"/>
    <property type="molecule type" value="Genomic_DNA"/>
</dbReference>
<dbReference type="AlphaFoldDB" id="A0A8X6NWS6"/>